<dbReference type="HOGENOM" id="CLU_591817_0_0_1"/>
<dbReference type="AlphaFoldDB" id="W6Z6K8"/>
<dbReference type="Proteomes" id="UP000054032">
    <property type="component" value="Unassembled WGS sequence"/>
</dbReference>
<name>W6Z6K8_COCMI</name>
<evidence type="ECO:0000256" key="1">
    <source>
        <dbReference type="SAM" id="MobiDB-lite"/>
    </source>
</evidence>
<feature type="region of interest" description="Disordered" evidence="1">
    <location>
        <begin position="93"/>
        <end position="117"/>
    </location>
</feature>
<evidence type="ECO:0000313" key="3">
    <source>
        <dbReference type="Proteomes" id="UP000054032"/>
    </source>
</evidence>
<evidence type="ECO:0000313" key="2">
    <source>
        <dbReference type="EMBL" id="EUC43159.1"/>
    </source>
</evidence>
<dbReference type="RefSeq" id="XP_007690324.1">
    <property type="nucleotide sequence ID" value="XM_007692134.1"/>
</dbReference>
<dbReference type="EMBL" id="KI964038">
    <property type="protein sequence ID" value="EUC43159.1"/>
    <property type="molecule type" value="Genomic_DNA"/>
</dbReference>
<proteinExistence type="predicted"/>
<accession>W6Z6K8</accession>
<gene>
    <name evidence="2" type="ORF">COCMIDRAFT_28360</name>
</gene>
<organism evidence="2 3">
    <name type="scientific">Bipolaris oryzae ATCC 44560</name>
    <dbReference type="NCBI Taxonomy" id="930090"/>
    <lineage>
        <taxon>Eukaryota</taxon>
        <taxon>Fungi</taxon>
        <taxon>Dikarya</taxon>
        <taxon>Ascomycota</taxon>
        <taxon>Pezizomycotina</taxon>
        <taxon>Dothideomycetes</taxon>
        <taxon>Pleosporomycetidae</taxon>
        <taxon>Pleosporales</taxon>
        <taxon>Pleosporineae</taxon>
        <taxon>Pleosporaceae</taxon>
        <taxon>Bipolaris</taxon>
    </lineage>
</organism>
<reference evidence="2 3" key="1">
    <citation type="journal article" date="2013" name="PLoS Genet.">
        <title>Comparative genome structure, secondary metabolite, and effector coding capacity across Cochliobolus pathogens.</title>
        <authorList>
            <person name="Condon B.J."/>
            <person name="Leng Y."/>
            <person name="Wu D."/>
            <person name="Bushley K.E."/>
            <person name="Ohm R.A."/>
            <person name="Otillar R."/>
            <person name="Martin J."/>
            <person name="Schackwitz W."/>
            <person name="Grimwood J."/>
            <person name="MohdZainudin N."/>
            <person name="Xue C."/>
            <person name="Wang R."/>
            <person name="Manning V.A."/>
            <person name="Dhillon B."/>
            <person name="Tu Z.J."/>
            <person name="Steffenson B.J."/>
            <person name="Salamov A."/>
            <person name="Sun H."/>
            <person name="Lowry S."/>
            <person name="LaButti K."/>
            <person name="Han J."/>
            <person name="Copeland A."/>
            <person name="Lindquist E."/>
            <person name="Barry K."/>
            <person name="Schmutz J."/>
            <person name="Baker S.E."/>
            <person name="Ciuffetti L.M."/>
            <person name="Grigoriev I.V."/>
            <person name="Zhong S."/>
            <person name="Turgeon B.G."/>
        </authorList>
    </citation>
    <scope>NUCLEOTIDE SEQUENCE [LARGE SCALE GENOMIC DNA]</scope>
    <source>
        <strain evidence="2 3">ATCC 44560</strain>
    </source>
</reference>
<dbReference type="GeneID" id="19121291"/>
<keyword evidence="3" id="KW-1185">Reference proteome</keyword>
<dbReference type="KEGG" id="bor:COCMIDRAFT_28360"/>
<protein>
    <submittedName>
        <fullName evidence="2">Uncharacterized protein</fullName>
    </submittedName>
</protein>
<dbReference type="OrthoDB" id="10578305at2759"/>
<feature type="compositionally biased region" description="Basic residues" evidence="1">
    <location>
        <begin position="100"/>
        <end position="111"/>
    </location>
</feature>
<sequence>MCMYSMSRRQEYAPKRQLGGLAWDARVCQEICLKGIVTGIGSGKPGYQWPRGHRPTSHHGPVCRSSYAWDQDDTTLEYPASLKTFTRLINGDRATAVSRPSRHRRRRRKKEKGSDSLGRHPRLGCCTLLSVPWNCYRRNWMLSCRGGHNKPRVMCLAANASGRGENESFWRRTRQHTAPSHSASNLSCMCAQPAHRHILHSAAPWCPQAPCLHMGMSDTFCLWPAACHGHSYLHPLRRCKEFAAPQAYPALACCFCTWAVKVKVWSRAPANCRHALALLTSPVSTQHSTQPLQLRVCVLLLCGCAYHHARPPLPSPPPPSPWTHKAGTGPESYGRRCVRVLLPPPPLLLGSCSCCTYLYSPTTHRRRLRHASTFAQLQLSGIHVLRTPPAPPSAHPSIHPREVYFGHVDVGYMALAPHPKLPSTYQEPLCSAVVCTLYFPRLPSPEVSPAVPTVCTCYAHPP</sequence>